<gene>
    <name evidence="1" type="ORF">DICVIV_05033</name>
</gene>
<organism evidence="1 2">
    <name type="scientific">Dictyocaulus viviparus</name>
    <name type="common">Bovine lungworm</name>
    <dbReference type="NCBI Taxonomy" id="29172"/>
    <lineage>
        <taxon>Eukaryota</taxon>
        <taxon>Metazoa</taxon>
        <taxon>Ecdysozoa</taxon>
        <taxon>Nematoda</taxon>
        <taxon>Chromadorea</taxon>
        <taxon>Rhabditida</taxon>
        <taxon>Rhabditina</taxon>
        <taxon>Rhabditomorpha</taxon>
        <taxon>Strongyloidea</taxon>
        <taxon>Metastrongylidae</taxon>
        <taxon>Dictyocaulus</taxon>
    </lineage>
</organism>
<proteinExistence type="predicted"/>
<reference evidence="2" key="2">
    <citation type="journal article" date="2016" name="Sci. Rep.">
        <title>Dictyocaulus viviparus genome, variome and transcriptome elucidate lungworm biology and support future intervention.</title>
        <authorList>
            <person name="McNulty S.N."/>
            <person name="Strube C."/>
            <person name="Rosa B.A."/>
            <person name="Martin J.C."/>
            <person name="Tyagi R."/>
            <person name="Choi Y.J."/>
            <person name="Wang Q."/>
            <person name="Hallsworth Pepin K."/>
            <person name="Zhang X."/>
            <person name="Ozersky P."/>
            <person name="Wilson R.K."/>
            <person name="Sternberg P.W."/>
            <person name="Gasser R.B."/>
            <person name="Mitreva M."/>
        </authorList>
    </citation>
    <scope>NUCLEOTIDE SEQUENCE [LARGE SCALE GENOMIC DNA]</scope>
    <source>
        <strain evidence="2">HannoverDv2000</strain>
    </source>
</reference>
<dbReference type="Proteomes" id="UP000053766">
    <property type="component" value="Unassembled WGS sequence"/>
</dbReference>
<accession>A0A0D8XW36</accession>
<evidence type="ECO:0000313" key="2">
    <source>
        <dbReference type="Proteomes" id="UP000053766"/>
    </source>
</evidence>
<dbReference type="EMBL" id="KN716254">
    <property type="protein sequence ID" value="KJH48843.1"/>
    <property type="molecule type" value="Genomic_DNA"/>
</dbReference>
<sequence length="144" mass="16114">MQAGHIYLEPQHISDCNSTKEDGLLNGQAHSVMLLILIAVFGTNPPRRHSAPTTDTVCKLSCHEESTKKNLVEKLGATQRAVTYQLIRHKEYYRMNKRAEFIPSGQHMTKADSIQKSFKGRLWAVQKRTLSPIGQPVSGGRGFP</sequence>
<dbReference type="AlphaFoldDB" id="A0A0D8XW36"/>
<keyword evidence="2" id="KW-1185">Reference proteome</keyword>
<evidence type="ECO:0000313" key="1">
    <source>
        <dbReference type="EMBL" id="KJH48843.1"/>
    </source>
</evidence>
<reference evidence="1 2" key="1">
    <citation type="submission" date="2013-11" db="EMBL/GenBank/DDBJ databases">
        <title>Draft genome of the bovine lungworm Dictyocaulus viviparus.</title>
        <authorList>
            <person name="Mitreva M."/>
        </authorList>
    </citation>
    <scope>NUCLEOTIDE SEQUENCE [LARGE SCALE GENOMIC DNA]</scope>
    <source>
        <strain evidence="1 2">HannoverDv2000</strain>
    </source>
</reference>
<name>A0A0D8XW36_DICVI</name>
<protein>
    <submittedName>
        <fullName evidence="1">Uncharacterized protein</fullName>
    </submittedName>
</protein>